<gene>
    <name evidence="1" type="ORF">RESH_02115</name>
</gene>
<dbReference type="Proteomes" id="UP000011996">
    <property type="component" value="Unassembled WGS sequence"/>
</dbReference>
<dbReference type="AlphaFoldDB" id="M5S6Z3"/>
<proteinExistence type="predicted"/>
<reference evidence="1 2" key="1">
    <citation type="journal article" date="2013" name="Mar. Genomics">
        <title>Expression of sulfatases in Rhodopirellula baltica and the diversity of sulfatases in the genus Rhodopirellula.</title>
        <authorList>
            <person name="Wegner C.E."/>
            <person name="Richter-Heitmann T."/>
            <person name="Klindworth A."/>
            <person name="Klockow C."/>
            <person name="Richter M."/>
            <person name="Achstetter T."/>
            <person name="Glockner F.O."/>
            <person name="Harder J."/>
        </authorList>
    </citation>
    <scope>NUCLEOTIDE SEQUENCE [LARGE SCALE GENOMIC DNA]</scope>
    <source>
        <strain evidence="1 2">SH398</strain>
    </source>
</reference>
<dbReference type="OrthoDB" id="276067at2"/>
<name>M5S6Z3_9BACT</name>
<dbReference type="RefSeq" id="WP_008666001.1">
    <property type="nucleotide sequence ID" value="NZ_ANOF01000069.1"/>
</dbReference>
<dbReference type="EMBL" id="ANOF01000069">
    <property type="protein sequence ID" value="EMI27265.1"/>
    <property type="molecule type" value="Genomic_DNA"/>
</dbReference>
<protein>
    <submittedName>
        <fullName evidence="1">Uncharacterized protein</fullName>
    </submittedName>
</protein>
<organism evidence="1 2">
    <name type="scientific">Rhodopirellula europaea SH398</name>
    <dbReference type="NCBI Taxonomy" id="1263868"/>
    <lineage>
        <taxon>Bacteria</taxon>
        <taxon>Pseudomonadati</taxon>
        <taxon>Planctomycetota</taxon>
        <taxon>Planctomycetia</taxon>
        <taxon>Pirellulales</taxon>
        <taxon>Pirellulaceae</taxon>
        <taxon>Rhodopirellula</taxon>
    </lineage>
</organism>
<comment type="caution">
    <text evidence="1">The sequence shown here is derived from an EMBL/GenBank/DDBJ whole genome shotgun (WGS) entry which is preliminary data.</text>
</comment>
<accession>M5S6Z3</accession>
<evidence type="ECO:0000313" key="2">
    <source>
        <dbReference type="Proteomes" id="UP000011996"/>
    </source>
</evidence>
<sequence>MDAGLRNDEHLYWKLREKLDLQSDTNRGKIEGLLKAFYADLGSDSTQDITRLLRLPGFRNVKREPVPCCVTEFNPQLTFTLNDFANWQTNSAEVGSENQPQFRSVKLPSSFIGIGAGDVDMRRVRGLVGTLDRDTDDRSRRDFWVVCQLLRLGLSAEEVCQLVQGHSKFQTAEYTSHTVQKALASLA</sequence>
<dbReference type="STRING" id="1263868.RESH_02115"/>
<dbReference type="PATRIC" id="fig|1263868.3.peg.2291"/>
<evidence type="ECO:0000313" key="1">
    <source>
        <dbReference type="EMBL" id="EMI27265.1"/>
    </source>
</evidence>